<organism evidence="3 4">
    <name type="scientific">Candidatus Bilophila faecipullorum</name>
    <dbReference type="NCBI Taxonomy" id="2838482"/>
    <lineage>
        <taxon>Bacteria</taxon>
        <taxon>Pseudomonadati</taxon>
        <taxon>Thermodesulfobacteriota</taxon>
        <taxon>Desulfovibrionia</taxon>
        <taxon>Desulfovibrionales</taxon>
        <taxon>Desulfovibrionaceae</taxon>
        <taxon>Bilophila</taxon>
    </lineage>
</organism>
<dbReference type="Gene3D" id="3.10.129.10">
    <property type="entry name" value="Hotdog Thioesterase"/>
    <property type="match status" value="1"/>
</dbReference>
<dbReference type="Proteomes" id="UP000824264">
    <property type="component" value="Unassembled WGS sequence"/>
</dbReference>
<name>A0A9D1U9U0_9BACT</name>
<protein>
    <submittedName>
        <fullName evidence="3">Acyl-CoA thioesterase</fullName>
    </submittedName>
</protein>
<dbReference type="CDD" id="cd00586">
    <property type="entry name" value="4HBT"/>
    <property type="match status" value="1"/>
</dbReference>
<accession>A0A9D1U9U0</accession>
<dbReference type="PANTHER" id="PTHR31793:SF27">
    <property type="entry name" value="NOVEL THIOESTERASE SUPERFAMILY DOMAIN AND SAPOSIN A-TYPE DOMAIN CONTAINING PROTEIN (0610012H03RIK)"/>
    <property type="match status" value="1"/>
</dbReference>
<evidence type="ECO:0000256" key="2">
    <source>
        <dbReference type="ARBA" id="ARBA00022801"/>
    </source>
</evidence>
<dbReference type="Pfam" id="PF13279">
    <property type="entry name" value="4HBT_2"/>
    <property type="match status" value="1"/>
</dbReference>
<dbReference type="NCBIfam" id="TIGR00051">
    <property type="entry name" value="YbgC/FadM family acyl-CoA thioesterase"/>
    <property type="match status" value="1"/>
</dbReference>
<dbReference type="PANTHER" id="PTHR31793">
    <property type="entry name" value="4-HYDROXYBENZOYL-COA THIOESTERASE FAMILY MEMBER"/>
    <property type="match status" value="1"/>
</dbReference>
<evidence type="ECO:0000313" key="3">
    <source>
        <dbReference type="EMBL" id="HIW78841.1"/>
    </source>
</evidence>
<reference evidence="3" key="1">
    <citation type="journal article" date="2021" name="PeerJ">
        <title>Extensive microbial diversity within the chicken gut microbiome revealed by metagenomics and culture.</title>
        <authorList>
            <person name="Gilroy R."/>
            <person name="Ravi A."/>
            <person name="Getino M."/>
            <person name="Pursley I."/>
            <person name="Horton D.L."/>
            <person name="Alikhan N.F."/>
            <person name="Baker D."/>
            <person name="Gharbi K."/>
            <person name="Hall N."/>
            <person name="Watson M."/>
            <person name="Adriaenssens E.M."/>
            <person name="Foster-Nyarko E."/>
            <person name="Jarju S."/>
            <person name="Secka A."/>
            <person name="Antonio M."/>
            <person name="Oren A."/>
            <person name="Chaudhuri R.R."/>
            <person name="La Ragione R."/>
            <person name="Hildebrand F."/>
            <person name="Pallen M.J."/>
        </authorList>
    </citation>
    <scope>NUCLEOTIDE SEQUENCE</scope>
    <source>
        <strain evidence="3">ChiSxjej5B17-1746</strain>
    </source>
</reference>
<evidence type="ECO:0000313" key="4">
    <source>
        <dbReference type="Proteomes" id="UP000824264"/>
    </source>
</evidence>
<dbReference type="InterPro" id="IPR029069">
    <property type="entry name" value="HotDog_dom_sf"/>
</dbReference>
<dbReference type="SUPFAM" id="SSF54637">
    <property type="entry name" value="Thioesterase/thiol ester dehydrase-isomerase"/>
    <property type="match status" value="1"/>
</dbReference>
<dbReference type="InterPro" id="IPR006684">
    <property type="entry name" value="YbgC/YbaW"/>
</dbReference>
<sequence>MHDFPTPDVWLAHRVSYGETDTMGYLYYAEYLHLFERSRSEYIRRMGMSYAEVERLGIMLPVREAQCRYRKPARYDDLVYVRAGIAEVGRASLTFVYNVTDAERKTLLAEGMTQHACANREGRPVRPPEWFLRLLRGEGAPQPE</sequence>
<dbReference type="GO" id="GO:0047617">
    <property type="term" value="F:fatty acyl-CoA hydrolase activity"/>
    <property type="evidence" value="ECO:0007669"/>
    <property type="project" value="TreeGrafter"/>
</dbReference>
<gene>
    <name evidence="3" type="ORF">H9874_06825</name>
</gene>
<dbReference type="AlphaFoldDB" id="A0A9D1U9U0"/>
<reference evidence="3" key="2">
    <citation type="submission" date="2021-04" db="EMBL/GenBank/DDBJ databases">
        <authorList>
            <person name="Gilroy R."/>
        </authorList>
    </citation>
    <scope>NUCLEOTIDE SEQUENCE</scope>
    <source>
        <strain evidence="3">ChiSxjej5B17-1746</strain>
    </source>
</reference>
<comment type="caution">
    <text evidence="3">The sequence shown here is derived from an EMBL/GenBank/DDBJ whole genome shotgun (WGS) entry which is preliminary data.</text>
</comment>
<proteinExistence type="inferred from homology"/>
<dbReference type="EMBL" id="DXGI01000256">
    <property type="protein sequence ID" value="HIW78841.1"/>
    <property type="molecule type" value="Genomic_DNA"/>
</dbReference>
<keyword evidence="2" id="KW-0378">Hydrolase</keyword>
<dbReference type="PIRSF" id="PIRSF003230">
    <property type="entry name" value="YbgC"/>
    <property type="match status" value="1"/>
</dbReference>
<dbReference type="InterPro" id="IPR050563">
    <property type="entry name" value="4-hydroxybenzoyl-CoA_TE"/>
</dbReference>
<evidence type="ECO:0000256" key="1">
    <source>
        <dbReference type="ARBA" id="ARBA00005953"/>
    </source>
</evidence>
<comment type="similarity">
    <text evidence="1">Belongs to the 4-hydroxybenzoyl-CoA thioesterase family.</text>
</comment>